<comment type="cofactor">
    <cofactor evidence="1">
        <name>Zn(2+)</name>
        <dbReference type="ChEBI" id="CHEBI:29105"/>
    </cofactor>
</comment>
<dbReference type="GO" id="GO:0046872">
    <property type="term" value="F:metal ion binding"/>
    <property type="evidence" value="ECO:0007669"/>
    <property type="project" value="UniProtKB-KW"/>
</dbReference>
<accession>A0A0P1EER8</accession>
<dbReference type="EMBL" id="CYPU01000039">
    <property type="protein sequence ID" value="CUH48280.1"/>
    <property type="molecule type" value="Genomic_DNA"/>
</dbReference>
<protein>
    <submittedName>
        <fullName evidence="5">3-keto-5-aminohexanoate cleavage enzyme</fullName>
        <ecNumber evidence="5">2.-.-.-</ecNumber>
    </submittedName>
</protein>
<dbReference type="AlphaFoldDB" id="A0A0P1EER8"/>
<keyword evidence="4" id="KW-0862">Zinc</keyword>
<proteinExistence type="predicted"/>
<dbReference type="EC" id="2.-.-.-" evidence="5"/>
<evidence type="ECO:0000256" key="3">
    <source>
        <dbReference type="ARBA" id="ARBA00022723"/>
    </source>
</evidence>
<name>A0A0P1EER8_9RHOB</name>
<dbReference type="InterPro" id="IPR013785">
    <property type="entry name" value="Aldolase_TIM"/>
</dbReference>
<dbReference type="PANTHER" id="PTHR37418">
    <property type="entry name" value="3-KETO-5-AMINOHEXANOATE CLEAVAGE ENZYME-RELATED"/>
    <property type="match status" value="1"/>
</dbReference>
<dbReference type="Proteomes" id="UP000050783">
    <property type="component" value="Unassembled WGS sequence"/>
</dbReference>
<dbReference type="OrthoDB" id="9805277at2"/>
<keyword evidence="2 5" id="KW-0808">Transferase</keyword>
<organism evidence="5 6">
    <name type="scientific">Ruegeria atlantica</name>
    <dbReference type="NCBI Taxonomy" id="81569"/>
    <lineage>
        <taxon>Bacteria</taxon>
        <taxon>Pseudomonadati</taxon>
        <taxon>Pseudomonadota</taxon>
        <taxon>Alphaproteobacteria</taxon>
        <taxon>Rhodobacterales</taxon>
        <taxon>Roseobacteraceae</taxon>
        <taxon>Ruegeria</taxon>
    </lineage>
</organism>
<dbReference type="Pfam" id="PF05853">
    <property type="entry name" value="BKACE"/>
    <property type="match status" value="1"/>
</dbReference>
<dbReference type="GeneID" id="55493661"/>
<dbReference type="STRING" id="81569.RUM4293_00214"/>
<reference evidence="5 6" key="1">
    <citation type="submission" date="2015-09" db="EMBL/GenBank/DDBJ databases">
        <authorList>
            <consortium name="Swine Surveillance"/>
        </authorList>
    </citation>
    <scope>NUCLEOTIDE SEQUENCE [LARGE SCALE GENOMIC DNA]</scope>
    <source>
        <strain evidence="5 6">CECT 4292</strain>
    </source>
</reference>
<dbReference type="RefSeq" id="WP_058277809.1">
    <property type="nucleotide sequence ID" value="NZ_CYPU01000039.1"/>
</dbReference>
<evidence type="ECO:0000313" key="5">
    <source>
        <dbReference type="EMBL" id="CUH48280.1"/>
    </source>
</evidence>
<evidence type="ECO:0000256" key="1">
    <source>
        <dbReference type="ARBA" id="ARBA00001947"/>
    </source>
</evidence>
<dbReference type="InterPro" id="IPR008567">
    <property type="entry name" value="BKACE"/>
</dbReference>
<dbReference type="Gene3D" id="3.20.20.70">
    <property type="entry name" value="Aldolase class I"/>
    <property type="match status" value="1"/>
</dbReference>
<sequence>MSKTLPQSHTPYVLVAPNGARRGHADHVQLPVSVQEIVSTSQSCFLAGADGIHLHVRDDQGQHSLDAGRYLETMSELRRAVPEMDIQITTEAAGIFDVPAQLHCLQQVTPNWASISVREIARAPDLADNVYGLCAEQGTRVQHILYDDADAAFLADWQARGIVRDGQTDRLLVLGRYTSGQESAPEDLDHFRQTHSSWMVCAFGKREHACLKTAADRGGDVRVGFENSLTNQDGSAWANNAASVSALVAVLKGPQQ</sequence>
<evidence type="ECO:0000256" key="4">
    <source>
        <dbReference type="ARBA" id="ARBA00022833"/>
    </source>
</evidence>
<keyword evidence="3" id="KW-0479">Metal-binding</keyword>
<dbReference type="PANTHER" id="PTHR37418:SF2">
    <property type="entry name" value="3-KETO-5-AMINOHEXANOATE CLEAVAGE ENZYME"/>
    <property type="match status" value="1"/>
</dbReference>
<evidence type="ECO:0000256" key="2">
    <source>
        <dbReference type="ARBA" id="ARBA00022679"/>
    </source>
</evidence>
<gene>
    <name evidence="5" type="primary">kce_2</name>
    <name evidence="5" type="ORF">RUA4292_02458</name>
</gene>
<evidence type="ECO:0000313" key="6">
    <source>
        <dbReference type="Proteomes" id="UP000050783"/>
    </source>
</evidence>
<dbReference type="GO" id="GO:0043720">
    <property type="term" value="F:3-keto-5-aminohexanoate cleavage activity"/>
    <property type="evidence" value="ECO:0007669"/>
    <property type="project" value="InterPro"/>
</dbReference>